<accession>A0A6B0STH1</accession>
<evidence type="ECO:0000256" key="4">
    <source>
        <dbReference type="ARBA" id="ARBA00023136"/>
    </source>
</evidence>
<evidence type="ECO:0000256" key="5">
    <source>
        <dbReference type="SAM" id="Phobius"/>
    </source>
</evidence>
<dbReference type="GO" id="GO:0016020">
    <property type="term" value="C:membrane"/>
    <property type="evidence" value="ECO:0007669"/>
    <property type="project" value="UniProtKB-SubCell"/>
</dbReference>
<dbReference type="PANTHER" id="PTHR37422:SF13">
    <property type="entry name" value="LIPOPOLYSACCHARIDE BIOSYNTHESIS PROTEIN PA4999-RELATED"/>
    <property type="match status" value="1"/>
</dbReference>
<evidence type="ECO:0000313" key="8">
    <source>
        <dbReference type="Proteomes" id="UP000437065"/>
    </source>
</evidence>
<feature type="transmembrane region" description="Helical" evidence="5">
    <location>
        <begin position="348"/>
        <end position="367"/>
    </location>
</feature>
<comment type="caution">
    <text evidence="7">The sequence shown here is derived from an EMBL/GenBank/DDBJ whole genome shotgun (WGS) entry which is preliminary data.</text>
</comment>
<gene>
    <name evidence="7" type="ORF">GRX01_10930</name>
</gene>
<dbReference type="PANTHER" id="PTHR37422">
    <property type="entry name" value="TEICHURONIC ACID BIOSYNTHESIS PROTEIN TUAE"/>
    <property type="match status" value="1"/>
</dbReference>
<feature type="transmembrane region" description="Helical" evidence="5">
    <location>
        <begin position="51"/>
        <end position="71"/>
    </location>
</feature>
<feature type="transmembrane region" description="Helical" evidence="5">
    <location>
        <begin position="323"/>
        <end position="342"/>
    </location>
</feature>
<dbReference type="OrthoDB" id="199246at2157"/>
<feature type="transmembrane region" description="Helical" evidence="5">
    <location>
        <begin position="291"/>
        <end position="311"/>
    </location>
</feature>
<evidence type="ECO:0000259" key="6">
    <source>
        <dbReference type="Pfam" id="PF04932"/>
    </source>
</evidence>
<name>A0A6B0STH1_9EURY</name>
<keyword evidence="2 5" id="KW-0812">Transmembrane</keyword>
<keyword evidence="4 5" id="KW-0472">Membrane</keyword>
<dbReference type="EMBL" id="WUUS01000006">
    <property type="protein sequence ID" value="MXR41847.1"/>
    <property type="molecule type" value="Genomic_DNA"/>
</dbReference>
<dbReference type="InterPro" id="IPR051533">
    <property type="entry name" value="WaaL-like"/>
</dbReference>
<dbReference type="RefSeq" id="WP_159667006.1">
    <property type="nucleotide sequence ID" value="NZ_WUUS01000006.1"/>
</dbReference>
<feature type="transmembrane region" description="Helical" evidence="5">
    <location>
        <begin position="164"/>
        <end position="197"/>
    </location>
</feature>
<proteinExistence type="predicted"/>
<dbReference type="InterPro" id="IPR007016">
    <property type="entry name" value="O-antigen_ligase-rel_domated"/>
</dbReference>
<dbReference type="AlphaFoldDB" id="A0A6B0STH1"/>
<dbReference type="Proteomes" id="UP000437065">
    <property type="component" value="Unassembled WGS sequence"/>
</dbReference>
<evidence type="ECO:0000256" key="3">
    <source>
        <dbReference type="ARBA" id="ARBA00022989"/>
    </source>
</evidence>
<feature type="transmembrane region" description="Helical" evidence="5">
    <location>
        <begin position="83"/>
        <end position="102"/>
    </location>
</feature>
<reference evidence="7 8" key="1">
    <citation type="submission" date="2019-12" db="EMBL/GenBank/DDBJ databases">
        <title>Isolation and characterization of three novel carbon monoxide-oxidizing members of Halobacteria from salione crusts and soils.</title>
        <authorList>
            <person name="Myers M.R."/>
            <person name="King G.M."/>
        </authorList>
    </citation>
    <scope>NUCLEOTIDE SEQUENCE [LARGE SCALE GENOMIC DNA]</scope>
    <source>
        <strain evidence="7 8">WSA2</strain>
    </source>
</reference>
<feature type="domain" description="O-antigen ligase-related" evidence="6">
    <location>
        <begin position="170"/>
        <end position="303"/>
    </location>
</feature>
<keyword evidence="8" id="KW-1185">Reference proteome</keyword>
<comment type="subcellular location">
    <subcellularLocation>
        <location evidence="1">Membrane</location>
        <topology evidence="1">Multi-pass membrane protein</topology>
    </subcellularLocation>
</comment>
<dbReference type="Pfam" id="PF04932">
    <property type="entry name" value="Wzy_C"/>
    <property type="match status" value="1"/>
</dbReference>
<protein>
    <recommendedName>
        <fullName evidence="6">O-antigen ligase-related domain-containing protein</fullName>
    </recommendedName>
</protein>
<feature type="transmembrane region" description="Helical" evidence="5">
    <location>
        <begin position="209"/>
        <end position="231"/>
    </location>
</feature>
<keyword evidence="3 5" id="KW-1133">Transmembrane helix</keyword>
<evidence type="ECO:0000256" key="2">
    <source>
        <dbReference type="ARBA" id="ARBA00022692"/>
    </source>
</evidence>
<feature type="transmembrane region" description="Helical" evidence="5">
    <location>
        <begin position="27"/>
        <end position="45"/>
    </location>
</feature>
<evidence type="ECO:0000256" key="1">
    <source>
        <dbReference type="ARBA" id="ARBA00004141"/>
    </source>
</evidence>
<sequence>MLIYILILGWVFITTDTKLMSHRRPSYPILVIIAVYIMHIFISAIDGQNILIVTLRSVTFVVFAIISLYVLPNYFSRGEFIRVASGFSAVIVAIGLPTAIFGDYSALGVTIKAWPWKLPFEPQFLPNGTLHPVQSVTNNPNVMGLLTSVGTICSMAELYRRKNIFMLLLFTINSLGVFLSGSRAALLAVTAGTSLLVIWRTHSVQFSRLTAVLGVIGLGIFTGLVTDILPFPQVISSLGLRGRTPLWRGTIEALSTRPIFGFGPGSRAGFIRPFVGEEWHGHTPHNSYLRMYLTTGAIGGTAYVYFTIVAISDSIRKAVPPEVVTLGIVAVVVAIMQTFAGFSLFGISFNSVLTALIFGFAVCPYEAQSNRTTSGR</sequence>
<organism evidence="7 8">
    <name type="scientific">Halobaculum saliterrae</name>
    <dbReference type="NCBI Taxonomy" id="2073113"/>
    <lineage>
        <taxon>Archaea</taxon>
        <taxon>Methanobacteriati</taxon>
        <taxon>Methanobacteriota</taxon>
        <taxon>Stenosarchaea group</taxon>
        <taxon>Halobacteria</taxon>
        <taxon>Halobacteriales</taxon>
        <taxon>Haloferacaceae</taxon>
        <taxon>Halobaculum</taxon>
    </lineage>
</organism>
<evidence type="ECO:0000313" key="7">
    <source>
        <dbReference type="EMBL" id="MXR41847.1"/>
    </source>
</evidence>